<feature type="transmembrane region" description="Helical" evidence="10">
    <location>
        <begin position="6"/>
        <end position="28"/>
    </location>
</feature>
<dbReference type="InterPro" id="IPR036318">
    <property type="entry name" value="FAD-bd_PCMH-like_sf"/>
</dbReference>
<dbReference type="PANTHER" id="PTHR22777">
    <property type="entry name" value="HEMOLYSIN-RELATED"/>
    <property type="match status" value="1"/>
</dbReference>
<dbReference type="InterPro" id="IPR046342">
    <property type="entry name" value="CBS_dom_sf"/>
</dbReference>
<evidence type="ECO:0000256" key="4">
    <source>
        <dbReference type="ARBA" id="ARBA00022737"/>
    </source>
</evidence>
<comment type="similarity">
    <text evidence="2">Belongs to the UPF0053 family.</text>
</comment>
<dbReference type="InterPro" id="IPR005170">
    <property type="entry name" value="Transptr-assoc_dom"/>
</dbReference>
<sequence length="439" mass="49464">MIGAVILQIFLIFLNSIFSSAEIAIVSLTEADIHKLEEDGDRRAKKLERITKQPTRFLVTIQAAVTIISFLVSALAADAFAGPLVKALKSSGLSLSERILHPLAVILITLVLAYFTMVFGKMIPQKRAVKKADSTALHMSGLLYLTSVILTPLVSLLTISSNLVLRLFGIDPYENEEQVTEEEIRMMLVEGTEQGTIPEEEHELIQHVFDFNDITVEKICTHRPDIVWLSLDDDSTVWEKTIKESRHTHYLICQENLDNVVAVLDTRDYFRAPQRTRKYIMENLADKPSFVPESMKANTMFRQMKESRQYFNVIVNEYGGVCGIITLHDIMEALVGDLDDQEEAAKPEDIVKVAEREWKIQGSASLEEVEEELQVELPHDGSETFNGFICGLTGRIPRDGESFRCSCGPLHIHVLDVKHHMVVEGIVTKEAEKAVEEEK</sequence>
<dbReference type="SUPFAM" id="SSF54631">
    <property type="entry name" value="CBS-domain pair"/>
    <property type="match status" value="1"/>
</dbReference>
<evidence type="ECO:0000256" key="10">
    <source>
        <dbReference type="SAM" id="Phobius"/>
    </source>
</evidence>
<keyword evidence="3 9" id="KW-0812">Transmembrane</keyword>
<dbReference type="SUPFAM" id="SSF56176">
    <property type="entry name" value="FAD-binding/transporter-associated domain-like"/>
    <property type="match status" value="1"/>
</dbReference>
<evidence type="ECO:0000256" key="3">
    <source>
        <dbReference type="ARBA" id="ARBA00022692"/>
    </source>
</evidence>
<gene>
    <name evidence="13" type="ORF">LKD71_16065</name>
</gene>
<keyword evidence="6 8" id="KW-0129">CBS domain</keyword>
<keyword evidence="7 9" id="KW-0472">Membrane</keyword>
<evidence type="ECO:0000256" key="1">
    <source>
        <dbReference type="ARBA" id="ARBA00004141"/>
    </source>
</evidence>
<dbReference type="InterPro" id="IPR002550">
    <property type="entry name" value="CNNM"/>
</dbReference>
<keyword evidence="4" id="KW-0677">Repeat</keyword>
<dbReference type="AlphaFoldDB" id="A0AAE3DVH6"/>
<evidence type="ECO:0000256" key="2">
    <source>
        <dbReference type="ARBA" id="ARBA00006337"/>
    </source>
</evidence>
<dbReference type="EMBL" id="JAJEPR010000046">
    <property type="protein sequence ID" value="MCC2191284.1"/>
    <property type="molecule type" value="Genomic_DNA"/>
</dbReference>
<dbReference type="InterPro" id="IPR016169">
    <property type="entry name" value="FAD-bd_PCMH_sub2"/>
</dbReference>
<dbReference type="GO" id="GO:0050660">
    <property type="term" value="F:flavin adenine dinucleotide binding"/>
    <property type="evidence" value="ECO:0007669"/>
    <property type="project" value="InterPro"/>
</dbReference>
<evidence type="ECO:0000313" key="14">
    <source>
        <dbReference type="Proteomes" id="UP001197875"/>
    </source>
</evidence>
<organism evidence="13 14">
    <name type="scientific">Fusicatenibacter faecihominis</name>
    <dbReference type="NCBI Taxonomy" id="2881276"/>
    <lineage>
        <taxon>Bacteria</taxon>
        <taxon>Bacillati</taxon>
        <taxon>Bacillota</taxon>
        <taxon>Clostridia</taxon>
        <taxon>Lachnospirales</taxon>
        <taxon>Lachnospiraceae</taxon>
        <taxon>Fusicatenibacter</taxon>
    </lineage>
</organism>
<dbReference type="Proteomes" id="UP001197875">
    <property type="component" value="Unassembled WGS sequence"/>
</dbReference>
<accession>A0AAE3DVH6</accession>
<feature type="transmembrane region" description="Helical" evidence="10">
    <location>
        <begin position="99"/>
        <end position="120"/>
    </location>
</feature>
<dbReference type="Pfam" id="PF00571">
    <property type="entry name" value="CBS"/>
    <property type="match status" value="1"/>
</dbReference>
<dbReference type="InterPro" id="IPR044751">
    <property type="entry name" value="Ion_transp-like_CBS"/>
</dbReference>
<dbReference type="PANTHER" id="PTHR22777:SF17">
    <property type="entry name" value="UPF0053 PROTEIN SLL0260"/>
    <property type="match status" value="1"/>
</dbReference>
<dbReference type="RefSeq" id="WP_227616204.1">
    <property type="nucleotide sequence ID" value="NZ_JAJEPR010000046.1"/>
</dbReference>
<protein>
    <submittedName>
        <fullName evidence="13">Hemolysin family protein</fullName>
    </submittedName>
</protein>
<dbReference type="CDD" id="cd04590">
    <property type="entry name" value="CBS_pair_CorC_HlyC_assoc"/>
    <property type="match status" value="1"/>
</dbReference>
<keyword evidence="5 9" id="KW-1133">Transmembrane helix</keyword>
<feature type="transmembrane region" description="Helical" evidence="10">
    <location>
        <begin position="57"/>
        <end position="79"/>
    </location>
</feature>
<dbReference type="GO" id="GO:0005886">
    <property type="term" value="C:plasma membrane"/>
    <property type="evidence" value="ECO:0007669"/>
    <property type="project" value="TreeGrafter"/>
</dbReference>
<dbReference type="Pfam" id="PF01595">
    <property type="entry name" value="CNNM"/>
    <property type="match status" value="1"/>
</dbReference>
<comment type="caution">
    <text evidence="13">The sequence shown here is derived from an EMBL/GenBank/DDBJ whole genome shotgun (WGS) entry which is preliminary data.</text>
</comment>
<evidence type="ECO:0000256" key="9">
    <source>
        <dbReference type="PROSITE-ProRule" id="PRU01193"/>
    </source>
</evidence>
<evidence type="ECO:0000256" key="5">
    <source>
        <dbReference type="ARBA" id="ARBA00022989"/>
    </source>
</evidence>
<feature type="transmembrane region" description="Helical" evidence="10">
    <location>
        <begin position="141"/>
        <end position="165"/>
    </location>
</feature>
<evidence type="ECO:0000256" key="6">
    <source>
        <dbReference type="ARBA" id="ARBA00023122"/>
    </source>
</evidence>
<evidence type="ECO:0000313" key="13">
    <source>
        <dbReference type="EMBL" id="MCC2191284.1"/>
    </source>
</evidence>
<dbReference type="SMART" id="SM01091">
    <property type="entry name" value="CorC_HlyC"/>
    <property type="match status" value="1"/>
</dbReference>
<dbReference type="InterPro" id="IPR000644">
    <property type="entry name" value="CBS_dom"/>
</dbReference>
<reference evidence="13 14" key="1">
    <citation type="submission" date="2021-10" db="EMBL/GenBank/DDBJ databases">
        <title>Anaerobic single-cell dispensing facilitates the cultivation of human gut bacteria.</title>
        <authorList>
            <person name="Afrizal A."/>
        </authorList>
    </citation>
    <scope>NUCLEOTIDE SEQUENCE [LARGE SCALE GENOMIC DNA]</scope>
    <source>
        <strain evidence="13 14">CLA-AA-H277</strain>
    </source>
</reference>
<evidence type="ECO:0000259" key="11">
    <source>
        <dbReference type="PROSITE" id="PS51371"/>
    </source>
</evidence>
<dbReference type="Gene3D" id="3.30.465.10">
    <property type="match status" value="1"/>
</dbReference>
<comment type="subcellular location">
    <subcellularLocation>
        <location evidence="1">Membrane</location>
        <topology evidence="1">Multi-pass membrane protein</topology>
    </subcellularLocation>
</comment>
<proteinExistence type="inferred from homology"/>
<keyword evidence="14" id="KW-1185">Reference proteome</keyword>
<dbReference type="PROSITE" id="PS51846">
    <property type="entry name" value="CNNM"/>
    <property type="match status" value="1"/>
</dbReference>
<evidence type="ECO:0000256" key="8">
    <source>
        <dbReference type="PROSITE-ProRule" id="PRU00703"/>
    </source>
</evidence>
<dbReference type="Pfam" id="PF03471">
    <property type="entry name" value="CorC_HlyC"/>
    <property type="match status" value="1"/>
</dbReference>
<evidence type="ECO:0000256" key="7">
    <source>
        <dbReference type="ARBA" id="ARBA00023136"/>
    </source>
</evidence>
<feature type="domain" description="CNNM transmembrane" evidence="12">
    <location>
        <begin position="1"/>
        <end position="201"/>
    </location>
</feature>
<name>A0AAE3DVH6_9FIRM</name>
<evidence type="ECO:0000259" key="12">
    <source>
        <dbReference type="PROSITE" id="PS51846"/>
    </source>
</evidence>
<feature type="domain" description="CBS" evidence="11">
    <location>
        <begin position="281"/>
        <end position="343"/>
    </location>
</feature>
<dbReference type="Gene3D" id="3.10.580.10">
    <property type="entry name" value="CBS-domain"/>
    <property type="match status" value="1"/>
</dbReference>
<dbReference type="PROSITE" id="PS51371">
    <property type="entry name" value="CBS"/>
    <property type="match status" value="1"/>
</dbReference>